<reference evidence="3" key="1">
    <citation type="submission" date="2014-11" db="EMBL/GenBank/DDBJ databases">
        <authorList>
            <person name="Otto D Thomas"/>
            <person name="Naeem Raeece"/>
        </authorList>
    </citation>
    <scope>NUCLEOTIDE SEQUENCE</scope>
</reference>
<accession>A0A0G4FIC4</accession>
<evidence type="ECO:0000313" key="3">
    <source>
        <dbReference type="EMBL" id="CEM13235.1"/>
    </source>
</evidence>
<sequence>MKETGETETADDQVDWYREKSRMDWRMQKFHEKTAQKDDRSLIQRCLQKMKGKAAVCITIVVCLLFVGVFCLCFLKFSFKVSGKVFFFVLLVVCVLLSLFLQKRRHRRGENSSDGGEEEKAQKQKGARWRVLTGATSGDSQGHSGRSSRGSHRDTSGEALV</sequence>
<feature type="transmembrane region" description="Helical" evidence="2">
    <location>
        <begin position="85"/>
        <end position="101"/>
    </location>
</feature>
<keyword evidence="2" id="KW-0472">Membrane</keyword>
<protein>
    <submittedName>
        <fullName evidence="3">Uncharacterized protein</fullName>
    </submittedName>
</protein>
<evidence type="ECO:0000256" key="1">
    <source>
        <dbReference type="SAM" id="MobiDB-lite"/>
    </source>
</evidence>
<feature type="compositionally biased region" description="Basic and acidic residues" evidence="1">
    <location>
        <begin position="151"/>
        <end position="161"/>
    </location>
</feature>
<feature type="region of interest" description="Disordered" evidence="1">
    <location>
        <begin position="108"/>
        <end position="161"/>
    </location>
</feature>
<proteinExistence type="predicted"/>
<gene>
    <name evidence="3" type="ORF">Cvel_17149</name>
</gene>
<keyword evidence="2" id="KW-1133">Transmembrane helix</keyword>
<dbReference type="EMBL" id="CDMZ01000390">
    <property type="protein sequence ID" value="CEM13235.1"/>
    <property type="molecule type" value="Genomic_DNA"/>
</dbReference>
<keyword evidence="2" id="KW-0812">Transmembrane</keyword>
<feature type="compositionally biased region" description="Low complexity" evidence="1">
    <location>
        <begin position="137"/>
        <end position="148"/>
    </location>
</feature>
<feature type="transmembrane region" description="Helical" evidence="2">
    <location>
        <begin position="54"/>
        <end position="79"/>
    </location>
</feature>
<name>A0A0G4FIC4_9ALVE</name>
<organism evidence="3">
    <name type="scientific">Chromera velia CCMP2878</name>
    <dbReference type="NCBI Taxonomy" id="1169474"/>
    <lineage>
        <taxon>Eukaryota</taxon>
        <taxon>Sar</taxon>
        <taxon>Alveolata</taxon>
        <taxon>Colpodellida</taxon>
        <taxon>Chromeraceae</taxon>
        <taxon>Chromera</taxon>
    </lineage>
</organism>
<evidence type="ECO:0000256" key="2">
    <source>
        <dbReference type="SAM" id="Phobius"/>
    </source>
</evidence>
<dbReference type="AlphaFoldDB" id="A0A0G4FIC4"/>
<dbReference type="VEuPathDB" id="CryptoDB:Cvel_17149"/>